<protein>
    <submittedName>
        <fullName evidence="9">Cytochrome P450</fullName>
    </submittedName>
</protein>
<dbReference type="InterPro" id="IPR036396">
    <property type="entry name" value="Cyt_P450_sf"/>
</dbReference>
<evidence type="ECO:0000256" key="2">
    <source>
        <dbReference type="ARBA" id="ARBA00022617"/>
    </source>
</evidence>
<evidence type="ECO:0000256" key="4">
    <source>
        <dbReference type="ARBA" id="ARBA00023002"/>
    </source>
</evidence>
<keyword evidence="10" id="KW-1185">Reference proteome</keyword>
<dbReference type="SUPFAM" id="SSF48264">
    <property type="entry name" value="Cytochrome P450"/>
    <property type="match status" value="1"/>
</dbReference>
<keyword evidence="2 7" id="KW-0349">Heme</keyword>
<evidence type="ECO:0000256" key="3">
    <source>
        <dbReference type="ARBA" id="ARBA00022723"/>
    </source>
</evidence>
<dbReference type="PATRIC" id="fig|261654.4.peg.2647"/>
<evidence type="ECO:0000256" key="8">
    <source>
        <dbReference type="RuleBase" id="RU000461"/>
    </source>
</evidence>
<keyword evidence="6 8" id="KW-0503">Monooxygenase</keyword>
<reference evidence="10" key="1">
    <citation type="submission" date="2016-06" db="EMBL/GenBank/DDBJ databases">
        <authorList>
            <person name="Varghese N."/>
            <person name="Submissions Spin"/>
        </authorList>
    </citation>
    <scope>NUCLEOTIDE SEQUENCE [LARGE SCALE GENOMIC DNA]</scope>
    <source>
        <strain evidence="10">DSM 44815</strain>
    </source>
</reference>
<proteinExistence type="inferred from homology"/>
<dbReference type="InterPro" id="IPR001128">
    <property type="entry name" value="Cyt_P450"/>
</dbReference>
<dbReference type="GO" id="GO:0020037">
    <property type="term" value="F:heme binding"/>
    <property type="evidence" value="ECO:0007669"/>
    <property type="project" value="InterPro"/>
</dbReference>
<keyword evidence="3 7" id="KW-0479">Metal-binding</keyword>
<evidence type="ECO:0000313" key="9">
    <source>
        <dbReference type="EMBL" id="SBT44185.1"/>
    </source>
</evidence>
<gene>
    <name evidence="9" type="ORF">GA0070611_2603</name>
</gene>
<dbReference type="InterPro" id="IPR050196">
    <property type="entry name" value="Cytochrome_P450_Monoox"/>
</dbReference>
<dbReference type="GO" id="GO:0016705">
    <property type="term" value="F:oxidoreductase activity, acting on paired donors, with incorporation or reduction of molecular oxygen"/>
    <property type="evidence" value="ECO:0007669"/>
    <property type="project" value="InterPro"/>
</dbReference>
<dbReference type="InterPro" id="IPR017972">
    <property type="entry name" value="Cyt_P450_CS"/>
</dbReference>
<evidence type="ECO:0000313" key="10">
    <source>
        <dbReference type="Proteomes" id="UP000199385"/>
    </source>
</evidence>
<dbReference type="PROSITE" id="PS00086">
    <property type="entry name" value="CYTOCHROME_P450"/>
    <property type="match status" value="1"/>
</dbReference>
<dbReference type="GO" id="GO:0005506">
    <property type="term" value="F:iron ion binding"/>
    <property type="evidence" value="ECO:0007669"/>
    <property type="project" value="InterPro"/>
</dbReference>
<organism evidence="9 10">
    <name type="scientific">Micromonospora auratinigra</name>
    <dbReference type="NCBI Taxonomy" id="261654"/>
    <lineage>
        <taxon>Bacteria</taxon>
        <taxon>Bacillati</taxon>
        <taxon>Actinomycetota</taxon>
        <taxon>Actinomycetes</taxon>
        <taxon>Micromonosporales</taxon>
        <taxon>Micromonosporaceae</taxon>
        <taxon>Micromonospora</taxon>
    </lineage>
</organism>
<accession>A0A1A8ZK05</accession>
<dbReference type="EMBL" id="LT594323">
    <property type="protein sequence ID" value="SBT44185.1"/>
    <property type="molecule type" value="Genomic_DNA"/>
</dbReference>
<dbReference type="InterPro" id="IPR002401">
    <property type="entry name" value="Cyt_P450_E_grp-I"/>
</dbReference>
<dbReference type="PANTHER" id="PTHR24291">
    <property type="entry name" value="CYTOCHROME P450 FAMILY 4"/>
    <property type="match status" value="1"/>
</dbReference>
<dbReference type="Pfam" id="PF00067">
    <property type="entry name" value="p450"/>
    <property type="match status" value="1"/>
</dbReference>
<keyword evidence="5 7" id="KW-0408">Iron</keyword>
<dbReference type="AlphaFoldDB" id="A0A1A8ZK05"/>
<dbReference type="GO" id="GO:0004497">
    <property type="term" value="F:monooxygenase activity"/>
    <property type="evidence" value="ECO:0007669"/>
    <property type="project" value="UniProtKB-KW"/>
</dbReference>
<feature type="binding site" description="axial binding residue" evidence="7">
    <location>
        <position position="402"/>
    </location>
    <ligand>
        <name>heme</name>
        <dbReference type="ChEBI" id="CHEBI:30413"/>
    </ligand>
    <ligandPart>
        <name>Fe</name>
        <dbReference type="ChEBI" id="CHEBI:18248"/>
    </ligandPart>
</feature>
<dbReference type="Proteomes" id="UP000199385">
    <property type="component" value="Chromosome I"/>
</dbReference>
<comment type="cofactor">
    <cofactor evidence="7">
        <name>heme</name>
        <dbReference type="ChEBI" id="CHEBI:30413"/>
    </cofactor>
</comment>
<sequence length="468" mass="51214">MSSGATGARARTMPARRALPAVVRDTHRALVEAGNWSGGEVVRIGLGVSRPYLVTDPAHVQEVLQDRAATYPRGDDTALWRSVRKLVGDGILAEGEVWAASRRTLAPLFRPTRVEAMVDAMADSIGTAVDALDAVADAGTTVDIGHELSRIVCASIMRLFFADRIPVDDALRIMAAQETVVTAMAPRLLVPFLPWWFPVPGDRRFHAAVQAIDDILLPVLRAALRDPGAGDDVLSTLARARTADGRPLGEKQLRDDLVAMVGVSTETSYVALTWLWPVLAGQPEVADRLYDEIDRVVAGGPVRAEHLPDLVYTRSVLDELLRLYPAGWILPRRAAADDVLGGVRIPKGATVILSPYVTHRMPRWWGETAESFDPDRFAPGRAGADGRHRYAYYPFGAGMHRCLGEHLFTLEAVLIVATLLSRFRFTLADPRVPDPRVATSLRPARAVRLTVRRVSPSTRRPEPARGVR</sequence>
<keyword evidence="4 8" id="KW-0560">Oxidoreductase</keyword>
<dbReference type="PRINTS" id="PR00385">
    <property type="entry name" value="P450"/>
</dbReference>
<name>A0A1A8ZK05_9ACTN</name>
<dbReference type="Gene3D" id="1.10.630.10">
    <property type="entry name" value="Cytochrome P450"/>
    <property type="match status" value="1"/>
</dbReference>
<evidence type="ECO:0000256" key="6">
    <source>
        <dbReference type="ARBA" id="ARBA00023033"/>
    </source>
</evidence>
<dbReference type="PANTHER" id="PTHR24291:SF50">
    <property type="entry name" value="BIFUNCTIONAL ALBAFLAVENONE MONOOXYGENASE_TERPENE SYNTHASE"/>
    <property type="match status" value="1"/>
</dbReference>
<evidence type="ECO:0000256" key="1">
    <source>
        <dbReference type="ARBA" id="ARBA00010617"/>
    </source>
</evidence>
<evidence type="ECO:0000256" key="7">
    <source>
        <dbReference type="PIRSR" id="PIRSR602401-1"/>
    </source>
</evidence>
<evidence type="ECO:0000256" key="5">
    <source>
        <dbReference type="ARBA" id="ARBA00023004"/>
    </source>
</evidence>
<dbReference type="PRINTS" id="PR00463">
    <property type="entry name" value="EP450I"/>
</dbReference>
<comment type="similarity">
    <text evidence="1 8">Belongs to the cytochrome P450 family.</text>
</comment>
<dbReference type="STRING" id="261654.GA0070611_2603"/>